<name>A0A173R128_9FIRM</name>
<feature type="domain" description="LiaF transmembrane" evidence="1">
    <location>
        <begin position="9"/>
        <end position="102"/>
    </location>
</feature>
<dbReference type="Pfam" id="PF22570">
    <property type="entry name" value="LiaF-TM"/>
    <property type="match status" value="1"/>
</dbReference>
<reference evidence="2 3" key="1">
    <citation type="journal article" date="2019" name="Nat. Med.">
        <title>A library of human gut bacterial isolates paired with longitudinal multiomics data enables mechanistic microbiome research.</title>
        <authorList>
            <person name="Poyet M."/>
            <person name="Groussin M."/>
            <person name="Gibbons S.M."/>
            <person name="Avila-Pacheco J."/>
            <person name="Jiang X."/>
            <person name="Kearney S.M."/>
            <person name="Perrotta A.R."/>
            <person name="Berdy B."/>
            <person name="Zhao S."/>
            <person name="Lieberman T.D."/>
            <person name="Swanson P.K."/>
            <person name="Smith M."/>
            <person name="Roesemann S."/>
            <person name="Alexander J.E."/>
            <person name="Rich S.A."/>
            <person name="Livny J."/>
            <person name="Vlamakis H."/>
            <person name="Clish C."/>
            <person name="Bullock K."/>
            <person name="Deik A."/>
            <person name="Scott J."/>
            <person name="Pierce K.A."/>
            <person name="Xavier R.J."/>
            <person name="Alm E.J."/>
        </authorList>
    </citation>
    <scope>NUCLEOTIDE SEQUENCE [LARGE SCALE GENOMIC DNA]</scope>
    <source>
        <strain evidence="2 3">BIOML-A198</strain>
    </source>
</reference>
<protein>
    <recommendedName>
        <fullName evidence="1">LiaF transmembrane domain-containing protein</fullName>
    </recommendedName>
</protein>
<gene>
    <name evidence="2" type="ORF">GMA92_00590</name>
</gene>
<dbReference type="GeneID" id="60060040"/>
<sequence>MSLKLSDLIWGLALIILGIGVGGDVLRIWDFSVFFSGFWAFFIIIPCGVHIFENGIRRGNLIGLGIGVSFLLCQWIPTMEMLLVPMILVVIGMALLIVPSRREDLDDQDEEKRD</sequence>
<evidence type="ECO:0000313" key="2">
    <source>
        <dbReference type="EMBL" id="MTK19935.1"/>
    </source>
</evidence>
<dbReference type="EMBL" id="WMQE01000001">
    <property type="protein sequence ID" value="MTK19935.1"/>
    <property type="molecule type" value="Genomic_DNA"/>
</dbReference>
<organism evidence="2 3">
    <name type="scientific">Turicibacter sanguinis</name>
    <dbReference type="NCBI Taxonomy" id="154288"/>
    <lineage>
        <taxon>Bacteria</taxon>
        <taxon>Bacillati</taxon>
        <taxon>Bacillota</taxon>
        <taxon>Erysipelotrichia</taxon>
        <taxon>Erysipelotrichales</taxon>
        <taxon>Turicibacteraceae</taxon>
        <taxon>Turicibacter</taxon>
    </lineage>
</organism>
<dbReference type="RefSeq" id="WP_006783830.1">
    <property type="nucleotide sequence ID" value="NZ_CABJBH010000008.1"/>
</dbReference>
<proteinExistence type="predicted"/>
<comment type="caution">
    <text evidence="2">The sequence shown here is derived from an EMBL/GenBank/DDBJ whole genome shotgun (WGS) entry which is preliminary data.</text>
</comment>
<evidence type="ECO:0000313" key="3">
    <source>
        <dbReference type="Proteomes" id="UP000487649"/>
    </source>
</evidence>
<accession>A0A173R128</accession>
<dbReference type="Proteomes" id="UP000487649">
    <property type="component" value="Unassembled WGS sequence"/>
</dbReference>
<dbReference type="InterPro" id="IPR054331">
    <property type="entry name" value="LiaF_TM"/>
</dbReference>
<evidence type="ECO:0000259" key="1">
    <source>
        <dbReference type="Pfam" id="PF22570"/>
    </source>
</evidence>
<dbReference type="AlphaFoldDB" id="A0A173R128"/>